<evidence type="ECO:0000256" key="4">
    <source>
        <dbReference type="ARBA" id="ARBA00022692"/>
    </source>
</evidence>
<feature type="region of interest" description="Disordered" evidence="10">
    <location>
        <begin position="31"/>
        <end position="96"/>
    </location>
</feature>
<evidence type="ECO:0000259" key="11">
    <source>
        <dbReference type="SMART" id="SM00771"/>
    </source>
</evidence>
<feature type="compositionally biased region" description="Polar residues" evidence="10">
    <location>
        <begin position="140"/>
        <end position="151"/>
    </location>
</feature>
<organism evidence="12 13">
    <name type="scientific">Aliidiomarina sedimenti</name>
    <dbReference type="NCBI Taxonomy" id="1933879"/>
    <lineage>
        <taxon>Bacteria</taxon>
        <taxon>Pseudomonadati</taxon>
        <taxon>Pseudomonadota</taxon>
        <taxon>Gammaproteobacteria</taxon>
        <taxon>Alteromonadales</taxon>
        <taxon>Idiomarinaceae</taxon>
        <taxon>Aliidiomarina</taxon>
    </lineage>
</organism>
<feature type="compositionally biased region" description="Basic and acidic residues" evidence="10">
    <location>
        <begin position="64"/>
        <end position="73"/>
    </location>
</feature>
<feature type="region of interest" description="Disordered" evidence="10">
    <location>
        <begin position="118"/>
        <end position="179"/>
    </location>
</feature>
<feature type="compositionally biased region" description="Basic and acidic residues" evidence="10">
    <location>
        <begin position="152"/>
        <end position="179"/>
    </location>
</feature>
<dbReference type="RefSeq" id="WP_126789769.1">
    <property type="nucleotide sequence ID" value="NZ_PIPN01000005.1"/>
</dbReference>
<feature type="transmembrane region" description="Helical" evidence="8">
    <location>
        <begin position="6"/>
        <end position="25"/>
    </location>
</feature>
<evidence type="ECO:0000256" key="10">
    <source>
        <dbReference type="SAM" id="MobiDB-lite"/>
    </source>
</evidence>
<keyword evidence="3 8" id="KW-0132">Cell division</keyword>
<evidence type="ECO:0000256" key="7">
    <source>
        <dbReference type="ARBA" id="ARBA00023306"/>
    </source>
</evidence>
<evidence type="ECO:0000256" key="2">
    <source>
        <dbReference type="ARBA" id="ARBA00022519"/>
    </source>
</evidence>
<comment type="caution">
    <text evidence="12">The sequence shown here is derived from an EMBL/GenBank/DDBJ whole genome shotgun (WGS) entry which is preliminary data.</text>
</comment>
<dbReference type="HAMAP" id="MF_00509">
    <property type="entry name" value="ZipA"/>
    <property type="match status" value="1"/>
</dbReference>
<dbReference type="InterPro" id="IPR011919">
    <property type="entry name" value="Cell_div_ZipA"/>
</dbReference>
<comment type="subcellular location">
    <subcellularLocation>
        <location evidence="8">Cell inner membrane</location>
        <topology evidence="8">Single-pass type I membrane protein</topology>
    </subcellularLocation>
    <text evidence="8">Localizes to the Z ring in an FtsZ-dependent manner.</text>
</comment>
<feature type="domain" description="ZipA C-terminal FtsZ-binding" evidence="11">
    <location>
        <begin position="181"/>
        <end position="308"/>
    </location>
</feature>
<keyword evidence="4 8" id="KW-0812">Transmembrane</keyword>
<evidence type="ECO:0000256" key="9">
    <source>
        <dbReference type="RuleBase" id="RU003612"/>
    </source>
</evidence>
<dbReference type="Proteomes" id="UP000287410">
    <property type="component" value="Unassembled WGS sequence"/>
</dbReference>
<dbReference type="Gene3D" id="3.30.1400.10">
    <property type="entry name" value="ZipA, C-terminal FtsZ-binding domain"/>
    <property type="match status" value="1"/>
</dbReference>
<name>A0ABY0BWW7_9GAMM</name>
<dbReference type="PANTHER" id="PTHR38685:SF1">
    <property type="entry name" value="CELL DIVISION PROTEIN ZIPA"/>
    <property type="match status" value="1"/>
</dbReference>
<sequence>MDSLRIALMIIGLLVILALLGKGLWTIRKNNQQARGEQETLERKRSRQADDLFSAADDIDLSEETSRPPRDVSTRPGRSRKREPEIATDVETDLLHDEQLHEPDLQQMEIDLNDERASVEQQQMGLLDDNDQRVDDSRGAEQSPQATTDQVQHVENDQHSPLEEPADAKEEPQSEPAAKDDMEVITLFITGDIQGAILLQMTAELGLKYGEMDIFHRHLESSGHGPVLFSVANMFNPGTFDIHSMERFHTEGLVLFMTLPLKSDGHQAFTMMYNAANKIADAMPRAAVLDGNRNPVTKQSVQHTYQRIREFERKQRLQKPTTNW</sequence>
<dbReference type="NCBIfam" id="TIGR02205">
    <property type="entry name" value="septum_zipA"/>
    <property type="match status" value="1"/>
</dbReference>
<comment type="function">
    <text evidence="8 9">Essential cell division protein that stabilizes the FtsZ protofilaments by cross-linking them and that serves as a cytoplasmic membrane anchor for the Z ring. Also required for the recruitment to the septal ring of downstream cell division proteins.</text>
</comment>
<feature type="compositionally biased region" description="Basic and acidic residues" evidence="10">
    <location>
        <begin position="36"/>
        <end position="50"/>
    </location>
</feature>
<dbReference type="InterPro" id="IPR007449">
    <property type="entry name" value="ZipA_FtsZ-bd_C"/>
</dbReference>
<dbReference type="PANTHER" id="PTHR38685">
    <property type="entry name" value="CELL DIVISION PROTEIN ZIPA"/>
    <property type="match status" value="1"/>
</dbReference>
<accession>A0ABY0BWW7</accession>
<dbReference type="SUPFAM" id="SSF64383">
    <property type="entry name" value="Cell-division protein ZipA, C-terminal domain"/>
    <property type="match status" value="1"/>
</dbReference>
<comment type="similarity">
    <text evidence="8 9">Belongs to the ZipA family.</text>
</comment>
<keyword evidence="1 8" id="KW-1003">Cell membrane</keyword>
<gene>
    <name evidence="8 12" type="primary">zipA</name>
    <name evidence="12" type="ORF">CWE12_11015</name>
</gene>
<evidence type="ECO:0000256" key="5">
    <source>
        <dbReference type="ARBA" id="ARBA00022989"/>
    </source>
</evidence>
<feature type="compositionally biased region" description="Basic and acidic residues" evidence="10">
    <location>
        <begin position="130"/>
        <end position="139"/>
    </location>
</feature>
<evidence type="ECO:0000313" key="12">
    <source>
        <dbReference type="EMBL" id="RUO28832.1"/>
    </source>
</evidence>
<proteinExistence type="inferred from homology"/>
<keyword evidence="2 8" id="KW-0997">Cell inner membrane</keyword>
<keyword evidence="5 8" id="KW-1133">Transmembrane helix</keyword>
<evidence type="ECO:0000256" key="6">
    <source>
        <dbReference type="ARBA" id="ARBA00023136"/>
    </source>
</evidence>
<evidence type="ECO:0000256" key="8">
    <source>
        <dbReference type="HAMAP-Rule" id="MF_00509"/>
    </source>
</evidence>
<dbReference type="InterPro" id="IPR036765">
    <property type="entry name" value="ZipA_FtsZ-bd_C_sf"/>
</dbReference>
<reference evidence="12 13" key="1">
    <citation type="journal article" date="2018" name="Front. Microbiol.">
        <title>Genome-Based Analysis Reveals the Taxonomy and Diversity of the Family Idiomarinaceae.</title>
        <authorList>
            <person name="Liu Y."/>
            <person name="Lai Q."/>
            <person name="Shao Z."/>
        </authorList>
    </citation>
    <scope>NUCLEOTIDE SEQUENCE [LARGE SCALE GENOMIC DNA]</scope>
    <source>
        <strain evidence="12 13">GBSy1</strain>
    </source>
</reference>
<dbReference type="SMART" id="SM00771">
    <property type="entry name" value="ZipA_C"/>
    <property type="match status" value="1"/>
</dbReference>
<evidence type="ECO:0000313" key="13">
    <source>
        <dbReference type="Proteomes" id="UP000287410"/>
    </source>
</evidence>
<comment type="subunit">
    <text evidence="8">Interacts with FtsZ via their C-terminal domains.</text>
</comment>
<keyword evidence="13" id="KW-1185">Reference proteome</keyword>
<keyword evidence="6 8" id="KW-0472">Membrane</keyword>
<protein>
    <recommendedName>
        <fullName evidence="8 9">Cell division protein ZipA</fullName>
    </recommendedName>
</protein>
<keyword evidence="7 8" id="KW-0131">Cell cycle</keyword>
<dbReference type="GO" id="GO:0051301">
    <property type="term" value="P:cell division"/>
    <property type="evidence" value="ECO:0007669"/>
    <property type="project" value="UniProtKB-KW"/>
</dbReference>
<dbReference type="Pfam" id="PF04354">
    <property type="entry name" value="ZipA_C"/>
    <property type="match status" value="1"/>
</dbReference>
<evidence type="ECO:0000256" key="1">
    <source>
        <dbReference type="ARBA" id="ARBA00022475"/>
    </source>
</evidence>
<dbReference type="EMBL" id="PIPN01000005">
    <property type="protein sequence ID" value="RUO28832.1"/>
    <property type="molecule type" value="Genomic_DNA"/>
</dbReference>
<evidence type="ECO:0000256" key="3">
    <source>
        <dbReference type="ARBA" id="ARBA00022618"/>
    </source>
</evidence>